<dbReference type="CDD" id="cd06267">
    <property type="entry name" value="PBP1_LacI_sugar_binding-like"/>
    <property type="match status" value="1"/>
</dbReference>
<evidence type="ECO:0000313" key="5">
    <source>
        <dbReference type="EMBL" id="KHT62491.1"/>
    </source>
</evidence>
<accession>A0A0B9GUN6</accession>
<evidence type="ECO:0000256" key="3">
    <source>
        <dbReference type="ARBA" id="ARBA00023163"/>
    </source>
</evidence>
<keyword evidence="1" id="KW-0805">Transcription regulation</keyword>
<dbReference type="PANTHER" id="PTHR30146">
    <property type="entry name" value="LACI-RELATED TRANSCRIPTIONAL REPRESSOR"/>
    <property type="match status" value="1"/>
</dbReference>
<dbReference type="EMBL" id="JWLZ01000176">
    <property type="protein sequence ID" value="KHT62491.1"/>
    <property type="molecule type" value="Genomic_DNA"/>
</dbReference>
<dbReference type="Pfam" id="PF13377">
    <property type="entry name" value="Peripla_BP_3"/>
    <property type="match status" value="1"/>
</dbReference>
<proteinExistence type="predicted"/>
<evidence type="ECO:0000256" key="1">
    <source>
        <dbReference type="ARBA" id="ARBA00023015"/>
    </source>
</evidence>
<sequence>MRPTIKDVAREAKVSISTVSYAINNSDRISEKTRNHVLEVAKKLNYSANSNAKRLRQKNVGAIGIFFNSWFGPIYSELVQGIERKVHEMGYDLIACSLFGGSESTAHRYLKDQMIDGAIILSNAFDDDFLKSVASKDLPIVALDREVKAEHIYNILIDNFGGAFGATKQLISSGCQQVHYFCGPDDSYDNQKRLEGYIAALGFYNVKFDNNLIIKSDFTEEDAYLKMKEIIDQGETPRAIFSANDEMALGIIRAANECGIKIPEQLKLIGFDNIRESERTTPALSTVTHHKYEMGVKAVEVLFSAMNSEEEIEQVTILPTQIVERETV</sequence>
<dbReference type="InterPro" id="IPR028082">
    <property type="entry name" value="Peripla_BP_I"/>
</dbReference>
<dbReference type="RefSeq" id="WP_039464845.1">
    <property type="nucleotide sequence ID" value="NZ_JWLZ01000176.1"/>
</dbReference>
<organism evidence="5 6">
    <name type="scientific">Photobacterium gaetbulicola</name>
    <dbReference type="NCBI Taxonomy" id="1295392"/>
    <lineage>
        <taxon>Bacteria</taxon>
        <taxon>Pseudomonadati</taxon>
        <taxon>Pseudomonadota</taxon>
        <taxon>Gammaproteobacteria</taxon>
        <taxon>Vibrionales</taxon>
        <taxon>Vibrionaceae</taxon>
        <taxon>Photobacterium</taxon>
    </lineage>
</organism>
<evidence type="ECO:0000256" key="2">
    <source>
        <dbReference type="ARBA" id="ARBA00023125"/>
    </source>
</evidence>
<dbReference type="Gene3D" id="1.10.260.40">
    <property type="entry name" value="lambda repressor-like DNA-binding domains"/>
    <property type="match status" value="1"/>
</dbReference>
<dbReference type="PANTHER" id="PTHR30146:SF109">
    <property type="entry name" value="HTH-TYPE TRANSCRIPTIONAL REGULATOR GALS"/>
    <property type="match status" value="1"/>
</dbReference>
<dbReference type="GO" id="GO:0000976">
    <property type="term" value="F:transcription cis-regulatory region binding"/>
    <property type="evidence" value="ECO:0007669"/>
    <property type="project" value="TreeGrafter"/>
</dbReference>
<keyword evidence="2" id="KW-0238">DNA-binding</keyword>
<evidence type="ECO:0000259" key="4">
    <source>
        <dbReference type="PROSITE" id="PS50932"/>
    </source>
</evidence>
<dbReference type="PROSITE" id="PS50932">
    <property type="entry name" value="HTH_LACI_2"/>
    <property type="match status" value="1"/>
</dbReference>
<dbReference type="AlphaFoldDB" id="A0A0B9GUN6"/>
<dbReference type="SUPFAM" id="SSF53822">
    <property type="entry name" value="Periplasmic binding protein-like I"/>
    <property type="match status" value="1"/>
</dbReference>
<dbReference type="InterPro" id="IPR000843">
    <property type="entry name" value="HTH_LacI"/>
</dbReference>
<reference evidence="5 6" key="1">
    <citation type="submission" date="2014-12" db="EMBL/GenBank/DDBJ databases">
        <title>Genome sequencing of Photobacterium gaetbulicola AD005a.</title>
        <authorList>
            <person name="Adrian T.G.S."/>
            <person name="Chan K.G."/>
        </authorList>
    </citation>
    <scope>NUCLEOTIDE SEQUENCE [LARGE SCALE GENOMIC DNA]</scope>
    <source>
        <strain evidence="5 6">AD005a</strain>
    </source>
</reference>
<dbReference type="SMART" id="SM00354">
    <property type="entry name" value="HTH_LACI"/>
    <property type="match status" value="1"/>
</dbReference>
<dbReference type="PROSITE" id="PS00356">
    <property type="entry name" value="HTH_LACI_1"/>
    <property type="match status" value="1"/>
</dbReference>
<dbReference type="GO" id="GO:0003700">
    <property type="term" value="F:DNA-binding transcription factor activity"/>
    <property type="evidence" value="ECO:0007669"/>
    <property type="project" value="TreeGrafter"/>
</dbReference>
<dbReference type="InterPro" id="IPR010982">
    <property type="entry name" value="Lambda_DNA-bd_dom_sf"/>
</dbReference>
<feature type="domain" description="HTH lacI-type" evidence="4">
    <location>
        <begin position="3"/>
        <end position="57"/>
    </location>
</feature>
<dbReference type="Pfam" id="PF00356">
    <property type="entry name" value="LacI"/>
    <property type="match status" value="1"/>
</dbReference>
<dbReference type="InterPro" id="IPR046335">
    <property type="entry name" value="LacI/GalR-like_sensor"/>
</dbReference>
<name>A0A0B9GUN6_9GAMM</name>
<evidence type="ECO:0000313" key="6">
    <source>
        <dbReference type="Proteomes" id="UP000031278"/>
    </source>
</evidence>
<protein>
    <submittedName>
        <fullName evidence="5">LacI family transcriptional regulator</fullName>
    </submittedName>
</protein>
<keyword evidence="3" id="KW-0804">Transcription</keyword>
<dbReference type="Proteomes" id="UP000031278">
    <property type="component" value="Unassembled WGS sequence"/>
</dbReference>
<dbReference type="CDD" id="cd01392">
    <property type="entry name" value="HTH_LacI"/>
    <property type="match status" value="1"/>
</dbReference>
<dbReference type="Gene3D" id="3.40.50.2300">
    <property type="match status" value="2"/>
</dbReference>
<dbReference type="SUPFAM" id="SSF47413">
    <property type="entry name" value="lambda repressor-like DNA-binding domains"/>
    <property type="match status" value="1"/>
</dbReference>
<gene>
    <name evidence="5" type="ORF">RJ45_16855</name>
</gene>
<comment type="caution">
    <text evidence="5">The sequence shown here is derived from an EMBL/GenBank/DDBJ whole genome shotgun (WGS) entry which is preliminary data.</text>
</comment>